<feature type="site" description="Positions MEP for the nucleophilic attack" evidence="3">
    <location>
        <position position="160"/>
    </location>
</feature>
<dbReference type="EC" id="2.7.7.60" evidence="3"/>
<dbReference type="Gene3D" id="3.90.550.10">
    <property type="entry name" value="Spore Coat Polysaccharide Biosynthesis Protein SpsA, Chain A"/>
    <property type="match status" value="1"/>
</dbReference>
<keyword evidence="1 3" id="KW-0808">Transferase</keyword>
<feature type="site" description="Positions MEP for the nucleophilic attack" evidence="3">
    <location>
        <position position="214"/>
    </location>
</feature>
<evidence type="ECO:0000313" key="4">
    <source>
        <dbReference type="EMBL" id="GGM97291.1"/>
    </source>
</evidence>
<dbReference type="GO" id="GO:0016779">
    <property type="term" value="F:nucleotidyltransferase activity"/>
    <property type="evidence" value="ECO:0007669"/>
    <property type="project" value="UniProtKB-KW"/>
</dbReference>
<feature type="site" description="Transition state stabilizer" evidence="3">
    <location>
        <position position="21"/>
    </location>
</feature>
<comment type="similarity">
    <text evidence="3">Belongs to the IspD/TarI cytidylyltransferase family. IspD subfamily.</text>
</comment>
<name>A0ABQ2I3X1_9BACT</name>
<dbReference type="NCBIfam" id="TIGR00453">
    <property type="entry name" value="ispD"/>
    <property type="match status" value="1"/>
</dbReference>
<evidence type="ECO:0000313" key="5">
    <source>
        <dbReference type="Proteomes" id="UP000632339"/>
    </source>
</evidence>
<comment type="function">
    <text evidence="3">Catalyzes the formation of 4-diphosphocytidyl-2-C-methyl-D-erythritol from CTP and 2-C-methyl-D-erythritol 4-phosphate (MEP).</text>
</comment>
<gene>
    <name evidence="3 4" type="primary">ispD</name>
    <name evidence="4" type="ORF">GCM10010967_33820</name>
</gene>
<dbReference type="Proteomes" id="UP000632339">
    <property type="component" value="Unassembled WGS sequence"/>
</dbReference>
<protein>
    <recommendedName>
        <fullName evidence="3">2-C-methyl-D-erythritol 4-phosphate cytidylyltransferase</fullName>
        <ecNumber evidence="3">2.7.7.60</ecNumber>
    </recommendedName>
    <alternativeName>
        <fullName evidence="3">4-diphosphocytidyl-2C-methyl-D-erythritol synthase</fullName>
    </alternativeName>
    <alternativeName>
        <fullName evidence="3">MEP cytidylyltransferase</fullName>
        <shortName evidence="3">MCT</shortName>
    </alternativeName>
</protein>
<comment type="pathway">
    <text evidence="3">Isoprenoid biosynthesis; isopentenyl diphosphate biosynthesis via DXP pathway; isopentenyl diphosphate from 1-deoxy-D-xylulose 5-phosphate: step 2/6.</text>
</comment>
<comment type="caution">
    <text evidence="4">The sequence shown here is derived from an EMBL/GenBank/DDBJ whole genome shotgun (WGS) entry which is preliminary data.</text>
</comment>
<reference evidence="5" key="1">
    <citation type="journal article" date="2019" name="Int. J. Syst. Evol. Microbiol.">
        <title>The Global Catalogue of Microorganisms (GCM) 10K type strain sequencing project: providing services to taxonomists for standard genome sequencing and annotation.</title>
        <authorList>
            <consortium name="The Broad Institute Genomics Platform"/>
            <consortium name="The Broad Institute Genome Sequencing Center for Infectious Disease"/>
            <person name="Wu L."/>
            <person name="Ma J."/>
        </authorList>
    </citation>
    <scope>NUCLEOTIDE SEQUENCE [LARGE SCALE GENOMIC DNA]</scope>
    <source>
        <strain evidence="5">CGMCC 1.6375</strain>
    </source>
</reference>
<keyword evidence="2 3" id="KW-0548">Nucleotidyltransferase</keyword>
<dbReference type="NCBIfam" id="NF001186">
    <property type="entry name" value="PRK00155.2-3"/>
    <property type="match status" value="1"/>
</dbReference>
<dbReference type="InterPro" id="IPR001228">
    <property type="entry name" value="IspD"/>
</dbReference>
<evidence type="ECO:0000256" key="3">
    <source>
        <dbReference type="HAMAP-Rule" id="MF_00108"/>
    </source>
</evidence>
<feature type="site" description="Transition state stabilizer" evidence="3">
    <location>
        <position position="28"/>
    </location>
</feature>
<dbReference type="InterPro" id="IPR050088">
    <property type="entry name" value="IspD/TarI_cytidylyltransf_bact"/>
</dbReference>
<dbReference type="EMBL" id="BMLI01000002">
    <property type="protein sequence ID" value="GGM97291.1"/>
    <property type="molecule type" value="Genomic_DNA"/>
</dbReference>
<sequence length="232" mass="25851">MLQFVPMQEYVIIVAGGSGSRMKSDIPKQFLPVNGLPVLMHTIRAFAEYSPNLRIIVVLPAEQFGFWEELCQKHSFAIAHQLVAGGKTRFHSVKNGLNCIVEQAEFLVAVHDGVRPVISREIIAESFTTAASHGAAVVSVPLKDSIRIIGQNEGNKAMDRTLFRLIQTPQTFRSGWMKAAFAAEYHESFTDCASVLEAWGYHIQLIDGAYENIKITTPEDLRWAEIYLKATS</sequence>
<keyword evidence="3" id="KW-0414">Isoprene biosynthesis</keyword>
<keyword evidence="5" id="KW-1185">Reference proteome</keyword>
<dbReference type="HAMAP" id="MF_00108">
    <property type="entry name" value="IspD"/>
    <property type="match status" value="1"/>
</dbReference>
<dbReference type="CDD" id="cd02516">
    <property type="entry name" value="CDP-ME_synthetase"/>
    <property type="match status" value="1"/>
</dbReference>
<dbReference type="PANTHER" id="PTHR32125:SF4">
    <property type="entry name" value="2-C-METHYL-D-ERYTHRITOL 4-PHOSPHATE CYTIDYLYLTRANSFERASE, CHLOROPLASTIC"/>
    <property type="match status" value="1"/>
</dbReference>
<dbReference type="PANTHER" id="PTHR32125">
    <property type="entry name" value="2-C-METHYL-D-ERYTHRITOL 4-PHOSPHATE CYTIDYLYLTRANSFERASE, CHLOROPLASTIC"/>
    <property type="match status" value="1"/>
</dbReference>
<dbReference type="InterPro" id="IPR034683">
    <property type="entry name" value="IspD/TarI"/>
</dbReference>
<dbReference type="Pfam" id="PF01128">
    <property type="entry name" value="IspD"/>
    <property type="match status" value="1"/>
</dbReference>
<accession>A0ABQ2I3X1</accession>
<evidence type="ECO:0000256" key="1">
    <source>
        <dbReference type="ARBA" id="ARBA00022679"/>
    </source>
</evidence>
<organism evidence="4 5">
    <name type="scientific">Dyadobacter beijingensis</name>
    <dbReference type="NCBI Taxonomy" id="365489"/>
    <lineage>
        <taxon>Bacteria</taxon>
        <taxon>Pseudomonadati</taxon>
        <taxon>Bacteroidota</taxon>
        <taxon>Cytophagia</taxon>
        <taxon>Cytophagales</taxon>
        <taxon>Spirosomataceae</taxon>
        <taxon>Dyadobacter</taxon>
    </lineage>
</organism>
<dbReference type="InterPro" id="IPR029044">
    <property type="entry name" value="Nucleotide-diphossugar_trans"/>
</dbReference>
<dbReference type="SUPFAM" id="SSF53448">
    <property type="entry name" value="Nucleotide-diphospho-sugar transferases"/>
    <property type="match status" value="1"/>
</dbReference>
<proteinExistence type="inferred from homology"/>
<evidence type="ECO:0000256" key="2">
    <source>
        <dbReference type="ARBA" id="ARBA00022695"/>
    </source>
</evidence>
<comment type="catalytic activity">
    <reaction evidence="3">
        <text>2-C-methyl-D-erythritol 4-phosphate + CTP + H(+) = 4-CDP-2-C-methyl-D-erythritol + diphosphate</text>
        <dbReference type="Rhea" id="RHEA:13429"/>
        <dbReference type="ChEBI" id="CHEBI:15378"/>
        <dbReference type="ChEBI" id="CHEBI:33019"/>
        <dbReference type="ChEBI" id="CHEBI:37563"/>
        <dbReference type="ChEBI" id="CHEBI:57823"/>
        <dbReference type="ChEBI" id="CHEBI:58262"/>
        <dbReference type="EC" id="2.7.7.60"/>
    </reaction>
</comment>